<dbReference type="Proteomes" id="UP000054815">
    <property type="component" value="Unassembled WGS sequence"/>
</dbReference>
<comment type="caution">
    <text evidence="1">The sequence shown here is derived from an EMBL/GenBank/DDBJ whole genome shotgun (WGS) entry which is preliminary data.</text>
</comment>
<accession>A0A0V0YL46</accession>
<evidence type="ECO:0000313" key="1">
    <source>
        <dbReference type="EMBL" id="KRY00801.1"/>
    </source>
</evidence>
<protein>
    <submittedName>
        <fullName evidence="1">Uncharacterized protein</fullName>
    </submittedName>
</protein>
<name>A0A0V0YL46_TRIPS</name>
<organism evidence="1 2">
    <name type="scientific">Trichinella pseudospiralis</name>
    <name type="common">Parasitic roundworm</name>
    <dbReference type="NCBI Taxonomy" id="6337"/>
    <lineage>
        <taxon>Eukaryota</taxon>
        <taxon>Metazoa</taxon>
        <taxon>Ecdysozoa</taxon>
        <taxon>Nematoda</taxon>
        <taxon>Enoplea</taxon>
        <taxon>Dorylaimia</taxon>
        <taxon>Trichinellida</taxon>
        <taxon>Trichinellidae</taxon>
        <taxon>Trichinella</taxon>
    </lineage>
</organism>
<evidence type="ECO:0000313" key="2">
    <source>
        <dbReference type="Proteomes" id="UP000054815"/>
    </source>
</evidence>
<reference evidence="1 2" key="1">
    <citation type="submission" date="2015-01" db="EMBL/GenBank/DDBJ databases">
        <title>Evolution of Trichinella species and genotypes.</title>
        <authorList>
            <person name="Korhonen P.K."/>
            <person name="Edoardo P."/>
            <person name="Giuseppe L.R."/>
            <person name="Gasser R.B."/>
        </authorList>
    </citation>
    <scope>NUCLEOTIDE SEQUENCE [LARGE SCALE GENOMIC DNA]</scope>
    <source>
        <strain evidence="1">ISS141</strain>
    </source>
</reference>
<sequence length="81" mass="9117">MGGVSLGAMLASLYRIDHIKVANGPEDNKKIFLDCRERIQLRKAFRKTPEETNSVTELKCKPLDDDAASVQKHRIYTVQSA</sequence>
<dbReference type="EMBL" id="JYDU01000006">
    <property type="protein sequence ID" value="KRY00801.1"/>
    <property type="molecule type" value="Genomic_DNA"/>
</dbReference>
<dbReference type="AlphaFoldDB" id="A0A0V0YL46"/>
<gene>
    <name evidence="1" type="ORF">T4E_9314</name>
</gene>
<proteinExistence type="predicted"/>